<evidence type="ECO:0000313" key="1">
    <source>
        <dbReference type="EMBL" id="KAL3959956.1"/>
    </source>
</evidence>
<comment type="caution">
    <text evidence="1">The sequence shown here is derived from an EMBL/GenBank/DDBJ whole genome shotgun (WGS) entry which is preliminary data.</text>
</comment>
<accession>A0ACC4DUD5</accession>
<protein>
    <submittedName>
        <fullName evidence="1">Uncharacterized protein</fullName>
    </submittedName>
</protein>
<name>A0ACC4DUD5_PURLI</name>
<dbReference type="EMBL" id="JBGNUJ010000004">
    <property type="protein sequence ID" value="KAL3959956.1"/>
    <property type="molecule type" value="Genomic_DNA"/>
</dbReference>
<dbReference type="Proteomes" id="UP001638806">
    <property type="component" value="Unassembled WGS sequence"/>
</dbReference>
<sequence>MPQSHASTDRESVWSEGDHRLKHQHSASSDHGSRALIPMWDSSDPERAPPPLPLNPQSPSFSSRAGTSIAIQSAHAALSERARENAVVPSLAKRVQDGSPEKSMIKGHRRMQSLQPGTVRDMSLMIDGGRNTPGSPGRSFDKHDRPSTPTSNNNNNQLRESAIEHESSNPGPGPSLTPIVRPTVPPTIEGLSGQIINLTGIAQSLQKELSALSRRSRDNATDLLSLKEATNTRDEDIRRSLRDLMGNVSEASSRISSREHYSGLFLDNKPHCTSPPHRGSFQLPRIPSPKSFAESIDRASVSTPSLVGVDGPASIAILERILRGLGTKDGQESLVGLLNELSQKVSGLATASKVDDLARFVRERSQSAIVPDVSARGSPFGGDVVAAGSMTPRVERLLHSSENRSLPGSAGRGADLLNEDLIKIIQSVKDSVAQGGGLTAEVKALVRELRGEVLGMGRELGKRLEKMGVRADEESDPPSKDEVSRVIDEGLAQMKEQLNNVLREHRRQSQASASSQKTLIDYQEIYNAMRAALRDNEASRGEMPDLSREDVIEAVRDAWENYKPEIEVQQLGLERDEVLTCLKEGIQEYMPRDQAPVGATRDEVFQAVVEGLKHFVPPRMDTSATMSRDEIIEAVRDCLEEFEFPVAASAIGNDMTHKDMVHAVKEGLEGLEFPRGDAIVRAQPDNDEVLLRLQDIMEYMKLEFKAVSEEAKDNVAANGRDTEQVLDATKDGLENLRIAIESYVDRVSGASGHEELMEHLSRTVEEMKEELSHAVTQANEGARVQLQTELEGLRDVVNSSMVPATPQNANNNHEVLDALQTGLNNLRQEILRPRPETSEILDAINDGLNEIRAGIDRVTNKPVDLTANDEILDALKSGLDSVRSDIETLRDDGNDRAVATVNNLGSDQAIIPADMVKQDDIRNLEVLITQLRIKVEAMGPEAETDNVQKEDLARLEDMLRNVQEGVEEISSREPPAPAEKEASDAAPIPGDVATKDDVEAIETILRNTKARLDDLIDGEQAVRKEQLDAVEAAALESKQTMDSIVEQLGAMSKKEDLTVFESLLTQLTVGLSELKEHADKDAENDDKATKTDVEAVETVVLEIKTALDGFTGTDFAALSNKEDLSNIESIVKEANEKLQELSEVSTKAQDDRQAEIVGVADRVAEVKTFLEEFQEAVKGKLEEGTSGVEALGKLLESMGEKIDKNENVSQDLKDMFDNMKTQFEESKEVVAGARLESNEKLQEATDSIGTKIDDKITELIAKYDEFKISLDEKSAAGEARDIETEAAVVGTKAVADELKLLIDTLGSTVTDSLEKMEEASKTVFERVEELASRTDDHQAEGKSEHAQTREHIQQAVAVVEGLQGEVKEYQPQILQAVKDLLLLVGEHYEHSKSSATNLQDKIVESKPPEQPMLPPSGEYDDSEVKETLNRLVEQRYDDTEVRETLGRLLEDKYDDSMLHEKIDKLVEDKYDDAGVHEKLDRLVDHSATATEAFSRFETLDKVHASVVNTAAEISQFLSAQTQRISDDHEDREKTLQETIISLERRLAEKEHVETSILSLKDEEERLRKSVMSLRTEQESLIRQKTRLTGDVSSLETAMRLRKEELSEMEHRAERLERRIMEGVMDHSRVLLMSKSSKDRDNMSRKRVKKPASEEAEVPKPRPVVNMALQAKRNLAPPASNGAARRIASLSQMHSNMSSGLVKRSQSVRTPAGANALRKRSWGGGLGKAFDSEDKENVGVAETVEELEEPETPQPDRTTEIDFAGEETTVLDSALDDDGDDDHSEAGTLRRSSMGTTVITSSTDQYDESEAGTSEYGDEYSDYTESVIGTDASTDIGAENGLVLYGQ</sequence>
<organism evidence="1 2">
    <name type="scientific">Purpureocillium lilacinum</name>
    <name type="common">Paecilomyces lilacinus</name>
    <dbReference type="NCBI Taxonomy" id="33203"/>
    <lineage>
        <taxon>Eukaryota</taxon>
        <taxon>Fungi</taxon>
        <taxon>Dikarya</taxon>
        <taxon>Ascomycota</taxon>
        <taxon>Pezizomycotina</taxon>
        <taxon>Sordariomycetes</taxon>
        <taxon>Hypocreomycetidae</taxon>
        <taxon>Hypocreales</taxon>
        <taxon>Ophiocordycipitaceae</taxon>
        <taxon>Purpureocillium</taxon>
    </lineage>
</organism>
<keyword evidence="2" id="KW-1185">Reference proteome</keyword>
<reference evidence="1" key="1">
    <citation type="submission" date="2024-12" db="EMBL/GenBank/DDBJ databases">
        <title>Comparative genomics and development of molecular markers within Purpureocillium lilacinum and among Purpureocillium species.</title>
        <authorList>
            <person name="Yeh Z.-Y."/>
            <person name="Ni N.-T."/>
            <person name="Lo P.-H."/>
            <person name="Mushyakhwo K."/>
            <person name="Lin C.-F."/>
            <person name="Nai Y.-S."/>
        </authorList>
    </citation>
    <scope>NUCLEOTIDE SEQUENCE</scope>
    <source>
        <strain evidence="1">NCHU-NPUST-175</strain>
    </source>
</reference>
<gene>
    <name evidence="1" type="ORF">ACCO45_005073</name>
</gene>
<proteinExistence type="predicted"/>
<evidence type="ECO:0000313" key="2">
    <source>
        <dbReference type="Proteomes" id="UP001638806"/>
    </source>
</evidence>